<sequence>MMSKFELFKGTNGQYYFRLKAENGEIIAHSEGYTSKQGAQNGIAAVKRCAPIAPVVDLT</sequence>
<dbReference type="AlphaFoldDB" id="A0A974SSK5"/>
<dbReference type="InterPro" id="IPR051141">
    <property type="entry name" value="UPF0339_domain"/>
</dbReference>
<evidence type="ECO:0000313" key="2">
    <source>
        <dbReference type="EMBL" id="QRJ65624.1"/>
    </source>
</evidence>
<keyword evidence="3" id="KW-1185">Reference proteome</keyword>
<feature type="domain" description="DUF1508" evidence="1">
    <location>
        <begin position="12"/>
        <end position="57"/>
    </location>
</feature>
<dbReference type="Pfam" id="PF07411">
    <property type="entry name" value="DUF1508"/>
    <property type="match status" value="1"/>
</dbReference>
<dbReference type="InterPro" id="IPR010879">
    <property type="entry name" value="DUF1508"/>
</dbReference>
<evidence type="ECO:0000259" key="1">
    <source>
        <dbReference type="Pfam" id="PF07411"/>
    </source>
</evidence>
<gene>
    <name evidence="2" type="ORF">IWH25_03540</name>
</gene>
<dbReference type="EMBL" id="CP064781">
    <property type="protein sequence ID" value="QRJ65624.1"/>
    <property type="molecule type" value="Genomic_DNA"/>
</dbReference>
<evidence type="ECO:0000313" key="3">
    <source>
        <dbReference type="Proteomes" id="UP000663444"/>
    </source>
</evidence>
<protein>
    <submittedName>
        <fullName evidence="2">YegP family protein</fullName>
    </submittedName>
</protein>
<dbReference type="PANTHER" id="PTHR40606:SF1">
    <property type="entry name" value="UPF0339 PROTEIN YEGP"/>
    <property type="match status" value="1"/>
</dbReference>
<accession>A0A974SSK5</accession>
<dbReference type="Proteomes" id="UP000663444">
    <property type="component" value="Chromosome"/>
</dbReference>
<organism evidence="2 3">
    <name type="scientific">Azospira restricta</name>
    <dbReference type="NCBI Taxonomy" id="404405"/>
    <lineage>
        <taxon>Bacteria</taxon>
        <taxon>Pseudomonadati</taxon>
        <taxon>Pseudomonadota</taxon>
        <taxon>Betaproteobacteria</taxon>
        <taxon>Rhodocyclales</taxon>
        <taxon>Rhodocyclaceae</taxon>
        <taxon>Azospira</taxon>
    </lineage>
</organism>
<dbReference type="Gene3D" id="3.30.160.160">
    <property type="entry name" value="YegP-like"/>
    <property type="match status" value="1"/>
</dbReference>
<dbReference type="SUPFAM" id="SSF160113">
    <property type="entry name" value="YegP-like"/>
    <property type="match status" value="1"/>
</dbReference>
<dbReference type="KEGG" id="ares:IWH25_03540"/>
<name>A0A974SSK5_9RHOO</name>
<dbReference type="InterPro" id="IPR036913">
    <property type="entry name" value="YegP-like_sf"/>
</dbReference>
<proteinExistence type="predicted"/>
<reference evidence="2" key="1">
    <citation type="submission" date="2020-11" db="EMBL/GenBank/DDBJ databases">
        <title>Azospira restricta DSM 18626 genome sequence.</title>
        <authorList>
            <person name="Moe W.M."/>
        </authorList>
    </citation>
    <scope>NUCLEOTIDE SEQUENCE</scope>
    <source>
        <strain evidence="2">DSM 18626</strain>
    </source>
</reference>
<dbReference type="PANTHER" id="PTHR40606">
    <property type="match status" value="1"/>
</dbReference>